<gene>
    <name evidence="6" type="ORF">GOCE00092_LOCUS14727</name>
</gene>
<evidence type="ECO:0000259" key="5">
    <source>
        <dbReference type="PROSITE" id="PS51792"/>
    </source>
</evidence>
<feature type="compositionally biased region" description="Low complexity" evidence="4">
    <location>
        <begin position="103"/>
        <end position="112"/>
    </location>
</feature>
<dbReference type="GO" id="GO:0046872">
    <property type="term" value="F:metal ion binding"/>
    <property type="evidence" value="ECO:0007669"/>
    <property type="project" value="UniProtKB-KW"/>
</dbReference>
<feature type="compositionally biased region" description="Polar residues" evidence="4">
    <location>
        <begin position="304"/>
        <end position="313"/>
    </location>
</feature>
<evidence type="ECO:0000313" key="6">
    <source>
        <dbReference type="EMBL" id="CAD9286512.1"/>
    </source>
</evidence>
<feature type="region of interest" description="Disordered" evidence="4">
    <location>
        <begin position="263"/>
        <end position="336"/>
    </location>
</feature>
<evidence type="ECO:0000256" key="1">
    <source>
        <dbReference type="ARBA" id="ARBA00005613"/>
    </source>
</evidence>
<proteinExistence type="inferred from homology"/>
<keyword evidence="2" id="KW-0479">Metal-binding</keyword>
<dbReference type="AlphaFoldDB" id="A0A7S1V3L9"/>
<dbReference type="InterPro" id="IPR004910">
    <property type="entry name" value="Yippee/Mis18/Cereblon"/>
</dbReference>
<accession>A0A7S1V3L9</accession>
<dbReference type="PROSITE" id="PS51792">
    <property type="entry name" value="YIPPEE"/>
    <property type="match status" value="1"/>
</dbReference>
<feature type="domain" description="Yippee" evidence="5">
    <location>
        <begin position="140"/>
        <end position="237"/>
    </location>
</feature>
<reference evidence="6" key="1">
    <citation type="submission" date="2021-01" db="EMBL/GenBank/DDBJ databases">
        <authorList>
            <person name="Corre E."/>
            <person name="Pelletier E."/>
            <person name="Niang G."/>
            <person name="Scheremetjew M."/>
            <person name="Finn R."/>
            <person name="Kale V."/>
            <person name="Holt S."/>
            <person name="Cochrane G."/>
            <person name="Meng A."/>
            <person name="Brown T."/>
            <person name="Cohen L."/>
        </authorList>
    </citation>
    <scope>NUCLEOTIDE SEQUENCE</scope>
    <source>
        <strain evidence="6">CCMP 410</strain>
    </source>
</reference>
<evidence type="ECO:0000256" key="3">
    <source>
        <dbReference type="ARBA" id="ARBA00022833"/>
    </source>
</evidence>
<evidence type="ECO:0000256" key="2">
    <source>
        <dbReference type="ARBA" id="ARBA00022723"/>
    </source>
</evidence>
<keyword evidence="3" id="KW-0862">Zinc</keyword>
<dbReference type="InterPro" id="IPR039058">
    <property type="entry name" value="Yippee_fam"/>
</dbReference>
<feature type="compositionally biased region" description="Polar residues" evidence="4">
    <location>
        <begin position="274"/>
        <end position="284"/>
    </location>
</feature>
<organism evidence="6">
    <name type="scientific">Grammatophora oceanica</name>
    <dbReference type="NCBI Taxonomy" id="210454"/>
    <lineage>
        <taxon>Eukaryota</taxon>
        <taxon>Sar</taxon>
        <taxon>Stramenopiles</taxon>
        <taxon>Ochrophyta</taxon>
        <taxon>Bacillariophyta</taxon>
        <taxon>Fragilariophyceae</taxon>
        <taxon>Fragilariophycidae</taxon>
        <taxon>Rhabdonematales</taxon>
        <taxon>Grammatophoraceae</taxon>
        <taxon>Grammatophora</taxon>
    </lineage>
</organism>
<dbReference type="Pfam" id="PF03226">
    <property type="entry name" value="Yippee-Mis18"/>
    <property type="match status" value="1"/>
</dbReference>
<feature type="region of interest" description="Disordered" evidence="4">
    <location>
        <begin position="1"/>
        <end position="71"/>
    </location>
</feature>
<dbReference type="PANTHER" id="PTHR13848">
    <property type="entry name" value="PROTEIN YIPPEE-LIKE CG15309-RELATED"/>
    <property type="match status" value="1"/>
</dbReference>
<comment type="similarity">
    <text evidence="1">Belongs to the yippee family.</text>
</comment>
<feature type="compositionally biased region" description="Low complexity" evidence="4">
    <location>
        <begin position="12"/>
        <end position="27"/>
    </location>
</feature>
<feature type="compositionally biased region" description="Low complexity" evidence="4">
    <location>
        <begin position="263"/>
        <end position="273"/>
    </location>
</feature>
<feature type="region of interest" description="Disordered" evidence="4">
    <location>
        <begin position="91"/>
        <end position="112"/>
    </location>
</feature>
<evidence type="ECO:0000256" key="4">
    <source>
        <dbReference type="SAM" id="MobiDB-lite"/>
    </source>
</evidence>
<dbReference type="EMBL" id="HBGK01028363">
    <property type="protein sequence ID" value="CAD9286512.1"/>
    <property type="molecule type" value="Transcribed_RNA"/>
</dbReference>
<name>A0A7S1V3L9_9STRA</name>
<feature type="compositionally biased region" description="Polar residues" evidence="4">
    <location>
        <begin position="28"/>
        <end position="40"/>
    </location>
</feature>
<dbReference type="InterPro" id="IPR034751">
    <property type="entry name" value="Yippee"/>
</dbReference>
<feature type="compositionally biased region" description="Low complexity" evidence="4">
    <location>
        <begin position="41"/>
        <end position="57"/>
    </location>
</feature>
<protein>
    <recommendedName>
        <fullName evidence="5">Yippee domain-containing protein</fullName>
    </recommendedName>
</protein>
<sequence length="336" mass="36429">MASDQHRLPRRSLAATSSSQSGTSHSSNIRAPSPNTMSARSSSGTPSLQSSSPSSFSLGGGSSPPFLPMDARLRGTENAMSMIYLPDSPAVSKTCASPHGTPRSTSSKKSMSGASIAIAKAKARTAQQVNDAMVYLDGPQVYTCGQCRTHLTSHDDIISKSFHGRHGRAYLFDQCVNVIIGPSEDRQLITGLHSVCDIFCKRCKGMIGWTYTKAYDQSQRYKEGKFIIEKIHLHMEESDYYDVTHPAGERSDRWRLRSMSWGSERSMGSGRMSPNNPSFRSSSGDIVYEYQPGVPHSPRYWESPASSRATQKPSPALLRPPHGGGAPSGPPSAPTL</sequence>